<dbReference type="InterPro" id="IPR045357">
    <property type="entry name" value="Aminopeptidase_N-like_N"/>
</dbReference>
<reference evidence="4 5" key="1">
    <citation type="submission" date="2018-11" db="EMBL/GenBank/DDBJ databases">
        <authorList>
            <consortium name="Pathogen Informatics"/>
        </authorList>
    </citation>
    <scope>NUCLEOTIDE SEQUENCE [LARGE SCALE GENOMIC DNA]</scope>
    <source>
        <strain>Denwood</strain>
        <strain evidence="5">Zambia</strain>
    </source>
</reference>
<dbReference type="GO" id="GO:0005615">
    <property type="term" value="C:extracellular space"/>
    <property type="evidence" value="ECO:0007669"/>
    <property type="project" value="TreeGrafter"/>
</dbReference>
<dbReference type="GO" id="GO:0005737">
    <property type="term" value="C:cytoplasm"/>
    <property type="evidence" value="ECO:0007669"/>
    <property type="project" value="TreeGrafter"/>
</dbReference>
<gene>
    <name evidence="4" type="ORF">SMTD_LOCUS14494</name>
</gene>
<dbReference type="Gene3D" id="1.10.390.10">
    <property type="entry name" value="Neutral Protease Domain 2"/>
    <property type="match status" value="1"/>
</dbReference>
<dbReference type="InterPro" id="IPR027268">
    <property type="entry name" value="Peptidase_M4/M1_CTD_sf"/>
</dbReference>
<keyword evidence="1" id="KW-0031">Aminopeptidase</keyword>
<evidence type="ECO:0000259" key="3">
    <source>
        <dbReference type="Pfam" id="PF17900"/>
    </source>
</evidence>
<evidence type="ECO:0000313" key="4">
    <source>
        <dbReference type="EMBL" id="VDP66082.1"/>
    </source>
</evidence>
<keyword evidence="1" id="KW-0645">Protease</keyword>
<sequence>MYTYVLRYIYFRYVACTDLEPSDARRILPCWDEPEFKAKFKFTVWARPDKIRSAEYALDIGIKLLGYFEDYFGIPYSLPKMDMIAIPKTSMMAMENWGLITYDENLMLWDAENSSIASQILVALFISHELAHQDELFILDELIRVLDRDTSMKSRPVIYSANTTTQIKSMFDIFTYIDRLSNHDIKQKNDSSVNE</sequence>
<dbReference type="GO" id="GO:0008270">
    <property type="term" value="F:zinc ion binding"/>
    <property type="evidence" value="ECO:0007669"/>
    <property type="project" value="InterPro"/>
</dbReference>
<dbReference type="PANTHER" id="PTHR11533">
    <property type="entry name" value="PROTEASE M1 ZINC METALLOPROTEASE"/>
    <property type="match status" value="1"/>
</dbReference>
<dbReference type="PANTHER" id="PTHR11533:SF276">
    <property type="entry name" value="GLUTAMYL AMINOPEPTIDASE"/>
    <property type="match status" value="1"/>
</dbReference>
<dbReference type="InterPro" id="IPR014782">
    <property type="entry name" value="Peptidase_M1_dom"/>
</dbReference>
<dbReference type="AlphaFoldDB" id="A0A3P8EPW6"/>
<keyword evidence="5" id="KW-1185">Reference proteome</keyword>
<organism evidence="4 5">
    <name type="scientific">Schistosoma mattheei</name>
    <dbReference type="NCBI Taxonomy" id="31246"/>
    <lineage>
        <taxon>Eukaryota</taxon>
        <taxon>Metazoa</taxon>
        <taxon>Spiralia</taxon>
        <taxon>Lophotrochozoa</taxon>
        <taxon>Platyhelminthes</taxon>
        <taxon>Trematoda</taxon>
        <taxon>Digenea</taxon>
        <taxon>Strigeidida</taxon>
        <taxon>Schistosomatoidea</taxon>
        <taxon>Schistosomatidae</taxon>
        <taxon>Schistosoma</taxon>
    </lineage>
</organism>
<evidence type="ECO:0000256" key="1">
    <source>
        <dbReference type="ARBA" id="ARBA00022438"/>
    </source>
</evidence>
<dbReference type="InterPro" id="IPR050344">
    <property type="entry name" value="Peptidase_M1_aminopeptidases"/>
</dbReference>
<evidence type="ECO:0000259" key="2">
    <source>
        <dbReference type="Pfam" id="PF01433"/>
    </source>
</evidence>
<protein>
    <submittedName>
        <fullName evidence="4">Uncharacterized protein</fullName>
    </submittedName>
</protein>
<dbReference type="GO" id="GO:0016020">
    <property type="term" value="C:membrane"/>
    <property type="evidence" value="ECO:0007669"/>
    <property type="project" value="TreeGrafter"/>
</dbReference>
<name>A0A3P8EPW6_9TREM</name>
<proteinExistence type="predicted"/>
<dbReference type="Pfam" id="PF17900">
    <property type="entry name" value="Peptidase_M1_N"/>
    <property type="match status" value="1"/>
</dbReference>
<dbReference type="GO" id="GO:0043171">
    <property type="term" value="P:peptide catabolic process"/>
    <property type="evidence" value="ECO:0007669"/>
    <property type="project" value="TreeGrafter"/>
</dbReference>
<dbReference type="SUPFAM" id="SSF63737">
    <property type="entry name" value="Leukotriene A4 hydrolase N-terminal domain"/>
    <property type="match status" value="1"/>
</dbReference>
<dbReference type="GO" id="GO:0042277">
    <property type="term" value="F:peptide binding"/>
    <property type="evidence" value="ECO:0007669"/>
    <property type="project" value="TreeGrafter"/>
</dbReference>
<keyword evidence="1" id="KW-0378">Hydrolase</keyword>
<dbReference type="SUPFAM" id="SSF55486">
    <property type="entry name" value="Metalloproteases ('zincins'), catalytic domain"/>
    <property type="match status" value="1"/>
</dbReference>
<dbReference type="FunFam" id="1.10.390.10:FF:000033">
    <property type="entry name" value="Endoplasmic reticulum aminopeptidase 1b"/>
    <property type="match status" value="1"/>
</dbReference>
<dbReference type="Pfam" id="PF01433">
    <property type="entry name" value="Peptidase_M1"/>
    <property type="match status" value="1"/>
</dbReference>
<dbReference type="GO" id="GO:0070006">
    <property type="term" value="F:metalloaminopeptidase activity"/>
    <property type="evidence" value="ECO:0007669"/>
    <property type="project" value="TreeGrafter"/>
</dbReference>
<evidence type="ECO:0000313" key="5">
    <source>
        <dbReference type="Proteomes" id="UP000269396"/>
    </source>
</evidence>
<feature type="domain" description="Peptidase M1 membrane alanine aminopeptidase" evidence="2">
    <location>
        <begin position="56"/>
        <end position="133"/>
    </location>
</feature>
<feature type="domain" description="Aminopeptidase N-like N-terminal" evidence="3">
    <location>
        <begin position="12"/>
        <end position="47"/>
    </location>
</feature>
<dbReference type="EMBL" id="UZAL01034696">
    <property type="protein sequence ID" value="VDP66082.1"/>
    <property type="molecule type" value="Genomic_DNA"/>
</dbReference>
<dbReference type="GO" id="GO:0006508">
    <property type="term" value="P:proteolysis"/>
    <property type="evidence" value="ECO:0007669"/>
    <property type="project" value="TreeGrafter"/>
</dbReference>
<dbReference type="Proteomes" id="UP000269396">
    <property type="component" value="Unassembled WGS sequence"/>
</dbReference>
<accession>A0A3P8EPW6</accession>
<dbReference type="InterPro" id="IPR042097">
    <property type="entry name" value="Aminopeptidase_N-like_N_sf"/>
</dbReference>